<dbReference type="GO" id="GO:0006508">
    <property type="term" value="P:proteolysis"/>
    <property type="evidence" value="ECO:0007669"/>
    <property type="project" value="InterPro"/>
</dbReference>
<evidence type="ECO:0000256" key="2">
    <source>
        <dbReference type="SAM" id="SignalP"/>
    </source>
</evidence>
<dbReference type="PANTHER" id="PTHR43265:SF1">
    <property type="entry name" value="ESTERASE ESTD"/>
    <property type="match status" value="1"/>
</dbReference>
<evidence type="ECO:0000256" key="1">
    <source>
        <dbReference type="ARBA" id="ARBA00022801"/>
    </source>
</evidence>
<dbReference type="PATRIC" id="fig|1411148.3.peg.2167"/>
<feature type="chain" id="PRO_5004812319" description="Serine aminopeptidase S33 domain-containing protein" evidence="2">
    <location>
        <begin position="20"/>
        <end position="467"/>
    </location>
</feature>
<evidence type="ECO:0000259" key="3">
    <source>
        <dbReference type="Pfam" id="PF12146"/>
    </source>
</evidence>
<dbReference type="PROSITE" id="PS00708">
    <property type="entry name" value="PRO_ENDOPEP_SER"/>
    <property type="match status" value="1"/>
</dbReference>
<gene>
    <name evidence="4" type="ORF">N425_12985</name>
</gene>
<feature type="signal peptide" evidence="2">
    <location>
        <begin position="1"/>
        <end position="19"/>
    </location>
</feature>
<comment type="caution">
    <text evidence="4">The sequence shown here is derived from an EMBL/GenBank/DDBJ whole genome shotgun (WGS) entry which is preliminary data.</text>
</comment>
<feature type="domain" description="Serine aminopeptidase S33" evidence="3">
    <location>
        <begin position="192"/>
        <end position="284"/>
    </location>
</feature>
<keyword evidence="2" id="KW-0732">Signal</keyword>
<dbReference type="InterPro" id="IPR002471">
    <property type="entry name" value="Pept_S9_AS"/>
</dbReference>
<name>W2C0M0_9BACT</name>
<sequence>MAKYLYVCIIALCMTCTVAARNVTGRWTGKLQVPGGELTLVLRIQDGPDGKLLAFMDSPDQGAYDIPCDSVVYSAPHLKVIISSIGARYEATLEDNSLRGQFIQGGASSPLVLTPSAEEDRSALHPQEPKPPYPYQVEEVRFVNSTDGDTLAGTLTMPTTPGPHRAVVMITGSGPQSRDEPIMNHRPFLVWADALTRLGIAVLRYDDRGVGASTGNFNEARTADLARDVEAAVDYLRSRKEIDNQRIGLIGHSEGGMIAPIVAVSRPKDVSFIVLLAAPGLRGDSILVMQNEVISRRSHTPDSIREATVQLNRSLFALLVPPTTDEEALRQSLAEVLRGAFFDGPLAPPMPHEQVELAINQEMEMLTAPWMRDFLRYDPAPMLSRVQCPVLAVQGSEDVQVPAAANLPIVEKALTLHGNKAVTVKEFPGLNHMLQHCQTCLPDEYGEIRETVSPEVLQFVGEWIMKR</sequence>
<dbReference type="PANTHER" id="PTHR43265">
    <property type="entry name" value="ESTERASE ESTD"/>
    <property type="match status" value="1"/>
</dbReference>
<dbReference type="SUPFAM" id="SSF53474">
    <property type="entry name" value="alpha/beta-Hydrolases"/>
    <property type="match status" value="1"/>
</dbReference>
<dbReference type="Proteomes" id="UP000018837">
    <property type="component" value="Unassembled WGS sequence"/>
</dbReference>
<dbReference type="InterPro" id="IPR053145">
    <property type="entry name" value="AB_hydrolase_Est10"/>
</dbReference>
<accession>W2C0M0</accession>
<dbReference type="Gene3D" id="3.40.50.1820">
    <property type="entry name" value="alpha/beta hydrolase"/>
    <property type="match status" value="1"/>
</dbReference>
<protein>
    <recommendedName>
        <fullName evidence="3">Serine aminopeptidase S33 domain-containing protein</fullName>
    </recommendedName>
</protein>
<organism evidence="4 5">
    <name type="scientific">Tannerella sp. oral taxon BU063 isolate Cell 2</name>
    <dbReference type="NCBI Taxonomy" id="1411148"/>
    <lineage>
        <taxon>Bacteria</taxon>
        <taxon>Pseudomonadati</taxon>
        <taxon>Bacteroidota</taxon>
        <taxon>Bacteroidia</taxon>
        <taxon>Bacteroidales</taxon>
        <taxon>Tannerellaceae</taxon>
        <taxon>Tannerella</taxon>
    </lineage>
</organism>
<dbReference type="AlphaFoldDB" id="W2C0M0"/>
<dbReference type="InterPro" id="IPR022742">
    <property type="entry name" value="Hydrolase_4"/>
</dbReference>
<evidence type="ECO:0000313" key="5">
    <source>
        <dbReference type="Proteomes" id="UP000018837"/>
    </source>
</evidence>
<dbReference type="InterPro" id="IPR029058">
    <property type="entry name" value="AB_hydrolase_fold"/>
</dbReference>
<reference evidence="4 5" key="1">
    <citation type="submission" date="2013-11" db="EMBL/GenBank/DDBJ databases">
        <title>Single cell genomics of uncultured Tannerella BU063 (oral taxon 286).</title>
        <authorList>
            <person name="Beall C.J."/>
            <person name="Campbell A.G."/>
            <person name="Griffen A.L."/>
            <person name="Podar M."/>
            <person name="Leys E.J."/>
        </authorList>
    </citation>
    <scope>NUCLEOTIDE SEQUENCE [LARGE SCALE GENOMIC DNA]</scope>
    <source>
        <strain evidence="4">Cell 2</strain>
    </source>
</reference>
<keyword evidence="1" id="KW-0378">Hydrolase</keyword>
<dbReference type="GO" id="GO:0004252">
    <property type="term" value="F:serine-type endopeptidase activity"/>
    <property type="evidence" value="ECO:0007669"/>
    <property type="project" value="InterPro"/>
</dbReference>
<evidence type="ECO:0000313" key="4">
    <source>
        <dbReference type="EMBL" id="ETK00744.1"/>
    </source>
</evidence>
<dbReference type="Pfam" id="PF12146">
    <property type="entry name" value="Hydrolase_4"/>
    <property type="match status" value="1"/>
</dbReference>
<dbReference type="GO" id="GO:0052689">
    <property type="term" value="F:carboxylic ester hydrolase activity"/>
    <property type="evidence" value="ECO:0007669"/>
    <property type="project" value="TreeGrafter"/>
</dbReference>
<dbReference type="EMBL" id="AYUF01000495">
    <property type="protein sequence ID" value="ETK00744.1"/>
    <property type="molecule type" value="Genomic_DNA"/>
</dbReference>
<proteinExistence type="predicted"/>